<evidence type="ECO:0000256" key="1">
    <source>
        <dbReference type="SAM" id="Phobius"/>
    </source>
</evidence>
<keyword evidence="1" id="KW-1133">Transmembrane helix</keyword>
<evidence type="ECO:0008006" key="4">
    <source>
        <dbReference type="Google" id="ProtNLM"/>
    </source>
</evidence>
<feature type="transmembrane region" description="Helical" evidence="1">
    <location>
        <begin position="302"/>
        <end position="323"/>
    </location>
</feature>
<dbReference type="Pfam" id="PF09852">
    <property type="entry name" value="DUF2079"/>
    <property type="match status" value="1"/>
</dbReference>
<keyword evidence="1" id="KW-0812">Transmembrane</keyword>
<feature type="transmembrane region" description="Helical" evidence="1">
    <location>
        <begin position="197"/>
        <end position="220"/>
    </location>
</feature>
<comment type="caution">
    <text evidence="2">The sequence shown here is derived from an EMBL/GenBank/DDBJ whole genome shotgun (WGS) entry which is preliminary data.</text>
</comment>
<feature type="transmembrane region" description="Helical" evidence="1">
    <location>
        <begin position="267"/>
        <end position="290"/>
    </location>
</feature>
<feature type="transmembrane region" description="Helical" evidence="1">
    <location>
        <begin position="139"/>
        <end position="156"/>
    </location>
</feature>
<feature type="transmembrane region" description="Helical" evidence="1">
    <location>
        <begin position="12"/>
        <end position="28"/>
    </location>
</feature>
<dbReference type="EMBL" id="MHIC01000034">
    <property type="protein sequence ID" value="OGY44114.1"/>
    <property type="molecule type" value="Genomic_DNA"/>
</dbReference>
<name>A0A1G1XVZ5_9BACT</name>
<proteinExistence type="predicted"/>
<reference evidence="2 3" key="1">
    <citation type="journal article" date="2016" name="Nat. Commun.">
        <title>Thousands of microbial genomes shed light on interconnected biogeochemical processes in an aquifer system.</title>
        <authorList>
            <person name="Anantharaman K."/>
            <person name="Brown C.T."/>
            <person name="Hug L.A."/>
            <person name="Sharon I."/>
            <person name="Castelle C.J."/>
            <person name="Probst A.J."/>
            <person name="Thomas B.C."/>
            <person name="Singh A."/>
            <person name="Wilkins M.J."/>
            <person name="Karaoz U."/>
            <person name="Brodie E.L."/>
            <person name="Williams K.H."/>
            <person name="Hubbard S.S."/>
            <person name="Banfield J.F."/>
        </authorList>
    </citation>
    <scope>NUCLEOTIDE SEQUENCE [LARGE SCALE GENOMIC DNA]</scope>
</reference>
<dbReference type="AlphaFoldDB" id="A0A1G1XVZ5"/>
<feature type="transmembrane region" description="Helical" evidence="1">
    <location>
        <begin position="116"/>
        <end position="133"/>
    </location>
</feature>
<protein>
    <recommendedName>
        <fullName evidence="4">DUF2079 domain-containing protein</fullName>
    </recommendedName>
</protein>
<keyword evidence="1" id="KW-0472">Membrane</keyword>
<accession>A0A1G1XVZ5</accession>
<sequence length="460" mass="53545">MINFIKQNKIIVIIIITYFLIFATYSGLRHYTFQTQTWDMAVFEQSFWNTTQGKLMWNNFEGKNHFAIHFSPFLLLLVPLYAVWPSPYNLLIIQTSALAVAALPLYLLAKKILDKKWAIIITCLYFLYPSLHWVNLFDFHEVSFAIPLILTIFYFLEKKRFLWSSVFLILAASVSENMIMAVFFIGLYVLILKNRKYGSIVTILSFIYFILVSTIIMPALDGGIVRLDRYSQFGQTVPEIITNAILKPSLTLQTIFTSAKMFYLLKIFLPVAFLPLIAWQTLILLVPGLIQNLLTNYESQFINFYQYDSILIPFIFIGVIFGLKKILAKEKASRKIILPTITLLTLIGFLWNSPLSHFNFPLAKFTHERIEPFKQIVTMIPDDASVAAYTNLVPHLTHRDHIYMAGHEPFLVDYAIINSEDIFDFPNEESLNQYLKIYQETNQYEILSIDDKYFILKRNE</sequence>
<feature type="transmembrane region" description="Helical" evidence="1">
    <location>
        <begin position="66"/>
        <end position="84"/>
    </location>
</feature>
<feature type="transmembrane region" description="Helical" evidence="1">
    <location>
        <begin position="335"/>
        <end position="351"/>
    </location>
</feature>
<evidence type="ECO:0000313" key="2">
    <source>
        <dbReference type="EMBL" id="OGY44114.1"/>
    </source>
</evidence>
<dbReference type="Proteomes" id="UP000176241">
    <property type="component" value="Unassembled WGS sequence"/>
</dbReference>
<gene>
    <name evidence="2" type="ORF">A2731_02880</name>
</gene>
<evidence type="ECO:0000313" key="3">
    <source>
        <dbReference type="Proteomes" id="UP000176241"/>
    </source>
</evidence>
<dbReference type="STRING" id="1797533.A2731_02880"/>
<feature type="transmembrane region" description="Helical" evidence="1">
    <location>
        <begin position="90"/>
        <end position="109"/>
    </location>
</feature>
<organism evidence="2 3">
    <name type="scientific">Candidatus Buchananbacteria bacterium RIFCSPHIGHO2_01_FULL_39_8</name>
    <dbReference type="NCBI Taxonomy" id="1797533"/>
    <lineage>
        <taxon>Bacteria</taxon>
        <taxon>Candidatus Buchananiibacteriota</taxon>
    </lineage>
</organism>
<feature type="transmembrane region" description="Helical" evidence="1">
    <location>
        <begin position="168"/>
        <end position="191"/>
    </location>
</feature>
<dbReference type="InterPro" id="IPR018650">
    <property type="entry name" value="STSV1_Orf64"/>
</dbReference>